<dbReference type="OrthoDB" id="7698657at2759"/>
<dbReference type="InterPro" id="IPR048366">
    <property type="entry name" value="TNP-like_GBD"/>
</dbReference>
<dbReference type="RefSeq" id="XP_024887724.1">
    <property type="nucleotide sequence ID" value="XM_025031956.1"/>
</dbReference>
<dbReference type="InterPro" id="IPR048367">
    <property type="entry name" value="TNP-like_RNaseH_C"/>
</dbReference>
<accession>A0A6J1QYE1</accession>
<feature type="domain" description="Transposable element P transposase-like RNase H" evidence="1">
    <location>
        <begin position="542"/>
        <end position="679"/>
    </location>
</feature>
<organism evidence="4 5">
    <name type="scientific">Temnothorax curvispinosus</name>
    <dbReference type="NCBI Taxonomy" id="300111"/>
    <lineage>
        <taxon>Eukaryota</taxon>
        <taxon>Metazoa</taxon>
        <taxon>Ecdysozoa</taxon>
        <taxon>Arthropoda</taxon>
        <taxon>Hexapoda</taxon>
        <taxon>Insecta</taxon>
        <taxon>Pterygota</taxon>
        <taxon>Neoptera</taxon>
        <taxon>Endopterygota</taxon>
        <taxon>Hymenoptera</taxon>
        <taxon>Apocrita</taxon>
        <taxon>Aculeata</taxon>
        <taxon>Formicoidea</taxon>
        <taxon>Formicidae</taxon>
        <taxon>Myrmicinae</taxon>
        <taxon>Temnothorax</taxon>
    </lineage>
</organism>
<gene>
    <name evidence="5" type="primary">LOC112464772</name>
</gene>
<dbReference type="AlphaFoldDB" id="A0A6J1QYE1"/>
<dbReference type="PANTHER" id="PTHR47577:SF2">
    <property type="entry name" value="THAP DOMAIN CONTAINING 9"/>
    <property type="match status" value="1"/>
</dbReference>
<keyword evidence="4" id="KW-1185">Reference proteome</keyword>
<evidence type="ECO:0000259" key="2">
    <source>
        <dbReference type="Pfam" id="PF21788"/>
    </source>
</evidence>
<dbReference type="Pfam" id="PF21789">
    <property type="entry name" value="TNP-like_RNaseH_C"/>
    <property type="match status" value="1"/>
</dbReference>
<evidence type="ECO:0000313" key="5">
    <source>
        <dbReference type="RefSeq" id="XP_024887724.1"/>
    </source>
</evidence>
<proteinExistence type="predicted"/>
<evidence type="ECO:0000259" key="1">
    <source>
        <dbReference type="Pfam" id="PF21787"/>
    </source>
</evidence>
<feature type="domain" description="Transposable element P transposase-like RNase H C-terminal" evidence="3">
    <location>
        <begin position="898"/>
        <end position="931"/>
    </location>
</feature>
<protein>
    <submittedName>
        <fullName evidence="5">Uncharacterized protein LOC112464772</fullName>
    </submittedName>
</protein>
<dbReference type="InterPro" id="IPR048365">
    <property type="entry name" value="TNP-like_RNaseH_N"/>
</dbReference>
<reference evidence="5" key="1">
    <citation type="submission" date="2025-08" db="UniProtKB">
        <authorList>
            <consortium name="RefSeq"/>
        </authorList>
    </citation>
    <scope>IDENTIFICATION</scope>
    <source>
        <tissue evidence="5">Whole body</tissue>
    </source>
</reference>
<evidence type="ECO:0000313" key="4">
    <source>
        <dbReference type="Proteomes" id="UP000504618"/>
    </source>
</evidence>
<dbReference type="Pfam" id="PF21788">
    <property type="entry name" value="TNP-like_GBD"/>
    <property type="match status" value="1"/>
</dbReference>
<dbReference type="Pfam" id="PF21787">
    <property type="entry name" value="TNP-like_RNaseH_N"/>
    <property type="match status" value="1"/>
</dbReference>
<name>A0A6J1QYE1_9HYME</name>
<dbReference type="GeneID" id="112464772"/>
<dbReference type="Proteomes" id="UP000504618">
    <property type="component" value="Unplaced"/>
</dbReference>
<sequence length="1029" mass="116904">KEWLAAIPGIAQLKPTQFVCEKHFEERFILRKWIKRDFNGRIIAEVSYKRPRLDLSAVPSIFDSDNAPQDSCSNQRIVNNHIVTADTSNKENKTSAFNCIGEHIPQDCLSQRIVNDDIVTADTSNKENESSAFNCIGEHIPQDCLSQRIVNDDIVTADTLNMDSESSAFDSIGEHIEASYCTQDMRNDDSSAMEQIDADSLTQATNVDPLLDPELRKLPEKLEVSDQEFDIISKITMSVCSSGAQTNSAMGEKSLVTIPKSWSFAELKNNEGLTILFSYSVMKLENGMKVPITEKNVVITSDRTVSYYVYGRAVAAEKHKLNGRLDDVRLLPKILEAFQNMNMCNGLGDVNIHLLSVHDVVKDYVDRWRHKNCTMISTRKRCDCCTKMTHLVHKKEARLKKNGTFTRVHKALNPIDERKLIALRKKNHRERVGKNRAVRRIRLLKLSLESKANEIASIHAETLDQKCSALDVPSAQKTALREIISAAGKRDNNRRYSEEWIMLCALMNIRSPGYYDFLRKNNVLPLPCKRTIRSYFSLIDMKCGFDKEFANLLKKHFATKSSLQRHGVLLLDEISLRKSVAVCSKNLTYIGLTDLGDDGPQSINIEDQATHGLVLMFQPLADTYTQPVAVFASKNSVKGDELAKIVIKAIAYLKMTGAKIHGIIADGAATNAKMWSVLGVSGLMNATKNWFTHPEDDERKVFVFSDTPHLIKCIRNRWYNKKKLRIKSSDNYVYWSHLKILFDLDTQHAGNARVCPKLTQRHVVLDNPSKMRVRLATQIFSNSVAHGLAFYASHIKDCLTGCEETIRFCKRINDMFDALNRKTPNQGLTPDSKDFKILQDSLEWLNEWETAAQKGDITPDEYLTQETSKGLRLTLQSSLDMCRYLIEKYDFQYLLTGKLNQDNLEKFFGIVRQAAGCNDHPNCPTFLQLYKLLSMYSIIKPPKFGNCTVTDQSTPHILISLKDLKAAYGQKSEAQSAKFRRKIRDKLDEIIQHDDWVADDIFEGYSDHEDYALSPILDCIRYYVTGFSI</sequence>
<feature type="non-terminal residue" evidence="5">
    <location>
        <position position="1"/>
    </location>
</feature>
<feature type="domain" description="Transposable element P transposase-like GTP-binding insertion" evidence="2">
    <location>
        <begin position="709"/>
        <end position="825"/>
    </location>
</feature>
<evidence type="ECO:0000259" key="3">
    <source>
        <dbReference type="Pfam" id="PF21789"/>
    </source>
</evidence>
<dbReference type="PANTHER" id="PTHR47577">
    <property type="entry name" value="THAP DOMAIN-CONTAINING PROTEIN 6"/>
    <property type="match status" value="1"/>
</dbReference>